<proteinExistence type="predicted"/>
<protein>
    <submittedName>
        <fullName evidence="3">Phosphate-selective porin O and P</fullName>
    </submittedName>
</protein>
<dbReference type="SUPFAM" id="SSF56935">
    <property type="entry name" value="Porins"/>
    <property type="match status" value="1"/>
</dbReference>
<feature type="chain" id="PRO_5001949296" evidence="2">
    <location>
        <begin position="23"/>
        <end position="399"/>
    </location>
</feature>
<dbReference type="RefSeq" id="WP_033091833.1">
    <property type="nucleotide sequence ID" value="NZ_JQED01000003.1"/>
</dbReference>
<evidence type="ECO:0000313" key="4">
    <source>
        <dbReference type="Proteomes" id="UP000029843"/>
    </source>
</evidence>
<dbReference type="AlphaFoldDB" id="A0A099KXC4"/>
<reference evidence="3 4" key="1">
    <citation type="submission" date="2014-08" db="EMBL/GenBank/DDBJ databases">
        <title>Genomic and Phenotypic Diversity of Colwellia psychrerythraea strains from Disparate Marine Basins.</title>
        <authorList>
            <person name="Techtmann S.M."/>
            <person name="Stelling S.C."/>
            <person name="Utturkar S.M."/>
            <person name="Alshibli N."/>
            <person name="Harris A."/>
            <person name="Brown S.D."/>
            <person name="Hazen T.C."/>
        </authorList>
    </citation>
    <scope>NUCLEOTIDE SEQUENCE [LARGE SCALE GENOMIC DNA]</scope>
    <source>
        <strain evidence="3 4">ND2E</strain>
    </source>
</reference>
<keyword evidence="1" id="KW-0175">Coiled coil</keyword>
<name>A0A099KXC4_COLPS</name>
<dbReference type="OrthoDB" id="625456at2"/>
<keyword evidence="2" id="KW-0732">Signal</keyword>
<comment type="caution">
    <text evidence="3">The sequence shown here is derived from an EMBL/GenBank/DDBJ whole genome shotgun (WGS) entry which is preliminary data.</text>
</comment>
<accession>A0A099KXC4</accession>
<evidence type="ECO:0000256" key="2">
    <source>
        <dbReference type="SAM" id="SignalP"/>
    </source>
</evidence>
<sequence precursor="true">MKISSIAMAIIATTSFSMMANASELTELDEVKQELKEIKQQLATDKEAKDASIKVGGAVRFQYGIKDYDEDDKDRGGDFDFDVFRLDFNGTIGDVTLSAQYRWYQYMDAVHHAYVAYQFDDNWQGQVGITQVPFGNLTYNSNSFFFSTNFYVGLEDDYDAGLSFIGDYDKHDIRIAFFKTDEMGGIDGYVGDKTGRYSYDIVGTRNPGEGIYDTPQQGLADDSTFNLRYAYKFDNFEVGASVLSGGIEGEDGNAGDHNAYAIHTKGNINNFGFMFQYTDYEYDLDDGSDFVTVGAYAFYDTIPASATIYNMNLSYSLPVTIGPITNLTFYNDYNLMTDKSGGLKEDTMMNVTGVMVTSGNLYTLIDYAIGQNQPFLGGSLAGDSDETNSRLNINFGYYF</sequence>
<dbReference type="InterPro" id="IPR023614">
    <property type="entry name" value="Porin_dom_sf"/>
</dbReference>
<gene>
    <name evidence="3" type="ORF">ND2E_1023</name>
</gene>
<organism evidence="3 4">
    <name type="scientific">Colwellia psychrerythraea</name>
    <name type="common">Vibrio psychroerythus</name>
    <dbReference type="NCBI Taxonomy" id="28229"/>
    <lineage>
        <taxon>Bacteria</taxon>
        <taxon>Pseudomonadati</taxon>
        <taxon>Pseudomonadota</taxon>
        <taxon>Gammaproteobacteria</taxon>
        <taxon>Alteromonadales</taxon>
        <taxon>Colwelliaceae</taxon>
        <taxon>Colwellia</taxon>
    </lineage>
</organism>
<feature type="signal peptide" evidence="2">
    <location>
        <begin position="1"/>
        <end position="22"/>
    </location>
</feature>
<evidence type="ECO:0000313" key="3">
    <source>
        <dbReference type="EMBL" id="KGJ95241.1"/>
    </source>
</evidence>
<evidence type="ECO:0000256" key="1">
    <source>
        <dbReference type="SAM" id="Coils"/>
    </source>
</evidence>
<dbReference type="Gene3D" id="2.40.160.10">
    <property type="entry name" value="Porin"/>
    <property type="match status" value="1"/>
</dbReference>
<dbReference type="Proteomes" id="UP000029843">
    <property type="component" value="Unassembled WGS sequence"/>
</dbReference>
<feature type="coiled-coil region" evidence="1">
    <location>
        <begin position="21"/>
        <end position="48"/>
    </location>
</feature>
<dbReference type="PATRIC" id="fig|28229.4.peg.8"/>
<dbReference type="EMBL" id="JQED01000003">
    <property type="protein sequence ID" value="KGJ95241.1"/>
    <property type="molecule type" value="Genomic_DNA"/>
</dbReference>